<feature type="compositionally biased region" description="Basic and acidic residues" evidence="4">
    <location>
        <begin position="726"/>
        <end position="738"/>
    </location>
</feature>
<keyword evidence="3" id="KW-0539">Nucleus</keyword>
<evidence type="ECO:0000256" key="4">
    <source>
        <dbReference type="SAM" id="MobiDB-lite"/>
    </source>
</evidence>
<dbReference type="GO" id="GO:0006368">
    <property type="term" value="P:transcription elongation by RNA polymerase II"/>
    <property type="evidence" value="ECO:0007669"/>
    <property type="project" value="InterPro"/>
</dbReference>
<accession>A0A9D4VFX7</accession>
<evidence type="ECO:0000313" key="5">
    <source>
        <dbReference type="EMBL" id="KAI5084783.1"/>
    </source>
</evidence>
<keyword evidence="6" id="KW-1185">Reference proteome</keyword>
<sequence>MRLSTNTTISRGQDVEQVHYPLWPLSFLVRLSPLISKQYSGIDSPHQQNAGPPGTYRQNQVPPPPPPPNQYPPSNAYGYANTQPQSYGGNVGPHSQMAYNASYGYGASGASYGPPGMAGQNQYPPLPPYSMPSQPPPPPPPPLSAAPAAPPPPPLPPMSSVSLPPPPPPSLQPTSHHGISYVPPSTASTAQAYQDGTHNAYYPPTVTSQLPPAPSAPTSYGLSSQVPHSVAGPSTQVGSIPAASSRQSQAPGGNNWHSTSDPNKGSLKPTAAFKPGVSGSLDKISGPPKVPNGSTKLPPALKGDNRSETEREHRERKRREYERKKLEEKKEARMHSGPAIHKFPAAGTPLMKQPSSAIGLRDGRTDRKDKVENRLKRPSTFVCKVKFRNELPDPVSQPKLLQVNSDKDRYCKYSITSLEKTLKHRLLVDSDLGIPLDLLDISIYNAPKVRPPMDPEDEELLRDDEKLPSARTHNIRRKDRPTDKGVAWLVKTQYISPINLDPAKQALTEKQAKELKEIREGKRDFLESLNDREHQIRSIQESFRVAQQVPVHQTKPHLQPVEILPLLPEFRRQSSRLTHATFDGEPTADSELHSKLERSVRDELEALAVLKTYTLSDSETGKQERFLAYMVPKVEELNSDYMNEMSYTWVREYHMDARPEETHNFSTYVFTFGEDCAHYLPLQQKVSLQKKKAKERSKEDSEAFAIPSSITVRRGEDDPAQDEDERTGHRQSRTEGLSRVEGQNSHALKRRQSDEGEFSRVSKRREVKNRDMSDEDEDSYM</sequence>
<reference evidence="5" key="1">
    <citation type="submission" date="2021-01" db="EMBL/GenBank/DDBJ databases">
        <title>Adiantum capillus-veneris genome.</title>
        <authorList>
            <person name="Fang Y."/>
            <person name="Liao Q."/>
        </authorList>
    </citation>
    <scope>NUCLEOTIDE SEQUENCE</scope>
    <source>
        <strain evidence="5">H3</strain>
        <tissue evidence="5">Leaf</tissue>
    </source>
</reference>
<dbReference type="GO" id="GO:0003682">
    <property type="term" value="F:chromatin binding"/>
    <property type="evidence" value="ECO:0007669"/>
    <property type="project" value="TreeGrafter"/>
</dbReference>
<dbReference type="InterPro" id="IPR007133">
    <property type="entry name" value="RNA_pol_II-assoc_Paf1"/>
</dbReference>
<dbReference type="Pfam" id="PF03985">
    <property type="entry name" value="Paf1"/>
    <property type="match status" value="1"/>
</dbReference>
<gene>
    <name evidence="5" type="ORF">GOP47_0000952</name>
</gene>
<organism evidence="5 6">
    <name type="scientific">Adiantum capillus-veneris</name>
    <name type="common">Maidenhair fern</name>
    <dbReference type="NCBI Taxonomy" id="13818"/>
    <lineage>
        <taxon>Eukaryota</taxon>
        <taxon>Viridiplantae</taxon>
        <taxon>Streptophyta</taxon>
        <taxon>Embryophyta</taxon>
        <taxon>Tracheophyta</taxon>
        <taxon>Polypodiopsida</taxon>
        <taxon>Polypodiidae</taxon>
        <taxon>Polypodiales</taxon>
        <taxon>Pteridineae</taxon>
        <taxon>Pteridaceae</taxon>
        <taxon>Vittarioideae</taxon>
        <taxon>Adiantum</taxon>
    </lineage>
</organism>
<feature type="compositionally biased region" description="Basic and acidic residues" evidence="4">
    <location>
        <begin position="303"/>
        <end position="334"/>
    </location>
</feature>
<feature type="compositionally biased region" description="Pro residues" evidence="4">
    <location>
        <begin position="124"/>
        <end position="171"/>
    </location>
</feature>
<feature type="compositionally biased region" description="Polar residues" evidence="4">
    <location>
        <begin position="40"/>
        <end position="50"/>
    </location>
</feature>
<feature type="region of interest" description="Disordered" evidence="4">
    <location>
        <begin position="691"/>
        <end position="781"/>
    </location>
</feature>
<evidence type="ECO:0000256" key="1">
    <source>
        <dbReference type="ARBA" id="ARBA00004123"/>
    </source>
</evidence>
<comment type="caution">
    <text evidence="5">The sequence shown here is derived from an EMBL/GenBank/DDBJ whole genome shotgun (WGS) entry which is preliminary data.</text>
</comment>
<dbReference type="EMBL" id="JABFUD020000001">
    <property type="protein sequence ID" value="KAI5084783.1"/>
    <property type="molecule type" value="Genomic_DNA"/>
</dbReference>
<dbReference type="PANTHER" id="PTHR23188:SF12">
    <property type="entry name" value="RNA POLYMERASE II-ASSOCIATED FACTOR 1 HOMOLOG"/>
    <property type="match status" value="1"/>
</dbReference>
<feature type="region of interest" description="Disordered" evidence="4">
    <location>
        <begin position="40"/>
        <end position="369"/>
    </location>
</feature>
<feature type="compositionally biased region" description="Polar residues" evidence="4">
    <location>
        <begin position="205"/>
        <end position="263"/>
    </location>
</feature>
<feature type="compositionally biased region" description="Pro residues" evidence="4">
    <location>
        <begin position="61"/>
        <end position="71"/>
    </location>
</feature>
<dbReference type="PANTHER" id="PTHR23188">
    <property type="entry name" value="RNA POLYMERASE II-ASSOCIATED FACTOR 1 HOMOLOG"/>
    <property type="match status" value="1"/>
</dbReference>
<dbReference type="Proteomes" id="UP000886520">
    <property type="component" value="Chromosome 1"/>
</dbReference>
<dbReference type="GO" id="GO:0000993">
    <property type="term" value="F:RNA polymerase II complex binding"/>
    <property type="evidence" value="ECO:0007669"/>
    <property type="project" value="TreeGrafter"/>
</dbReference>
<feature type="compositionally biased region" description="Basic and acidic residues" evidence="4">
    <location>
        <begin position="751"/>
        <end position="760"/>
    </location>
</feature>
<evidence type="ECO:0000256" key="2">
    <source>
        <dbReference type="ARBA" id="ARBA00007560"/>
    </source>
</evidence>
<dbReference type="OrthoDB" id="10260285at2759"/>
<protein>
    <submittedName>
        <fullName evidence="5">Uncharacterized protein</fullName>
    </submittedName>
</protein>
<dbReference type="AlphaFoldDB" id="A0A9D4VFX7"/>
<comment type="similarity">
    <text evidence="2">Belongs to the PAF1 family.</text>
</comment>
<name>A0A9D4VFX7_ADICA</name>
<evidence type="ECO:0000313" key="6">
    <source>
        <dbReference type="Proteomes" id="UP000886520"/>
    </source>
</evidence>
<proteinExistence type="inferred from homology"/>
<dbReference type="GO" id="GO:0016593">
    <property type="term" value="C:Cdc73/Paf1 complex"/>
    <property type="evidence" value="ECO:0007669"/>
    <property type="project" value="InterPro"/>
</dbReference>
<feature type="compositionally biased region" description="Polar residues" evidence="4">
    <location>
        <begin position="183"/>
        <end position="197"/>
    </location>
</feature>
<evidence type="ECO:0000256" key="3">
    <source>
        <dbReference type="ARBA" id="ARBA00023242"/>
    </source>
</evidence>
<feature type="compositionally biased region" description="Low complexity" evidence="4">
    <location>
        <begin position="98"/>
        <end position="113"/>
    </location>
</feature>
<comment type="subcellular location">
    <subcellularLocation>
        <location evidence="1">Nucleus</location>
    </subcellularLocation>
</comment>